<evidence type="ECO:0000256" key="3">
    <source>
        <dbReference type="ARBA" id="ARBA00022741"/>
    </source>
</evidence>
<accession>A0ABX1VG56</accession>
<dbReference type="Gene3D" id="3.40.50.300">
    <property type="entry name" value="P-loop containing nucleotide triphosphate hydrolases"/>
    <property type="match status" value="1"/>
</dbReference>
<evidence type="ECO:0000313" key="7">
    <source>
        <dbReference type="Proteomes" id="UP000609651"/>
    </source>
</evidence>
<evidence type="ECO:0000256" key="4">
    <source>
        <dbReference type="ARBA" id="ARBA00022840"/>
    </source>
</evidence>
<dbReference type="PANTHER" id="PTHR24220:SF689">
    <property type="entry name" value="LIPOPROTEIN-RELEASING SYSTEM ATP-BINDING PROTEIN LOLD"/>
    <property type="match status" value="1"/>
</dbReference>
<comment type="similarity">
    <text evidence="1">Belongs to the ABC transporter superfamily.</text>
</comment>
<dbReference type="SUPFAM" id="SSF52540">
    <property type="entry name" value="P-loop containing nucleoside triphosphate hydrolases"/>
    <property type="match status" value="1"/>
</dbReference>
<dbReference type="Pfam" id="PF00005">
    <property type="entry name" value="ABC_tran"/>
    <property type="match status" value="1"/>
</dbReference>
<keyword evidence="3" id="KW-0547">Nucleotide-binding</keyword>
<dbReference type="GO" id="GO:0005524">
    <property type="term" value="F:ATP binding"/>
    <property type="evidence" value="ECO:0007669"/>
    <property type="project" value="UniProtKB-KW"/>
</dbReference>
<dbReference type="GO" id="GO:0016787">
    <property type="term" value="F:hydrolase activity"/>
    <property type="evidence" value="ECO:0007669"/>
    <property type="project" value="UniProtKB-KW"/>
</dbReference>
<dbReference type="PROSITE" id="PS50893">
    <property type="entry name" value="ABC_TRANSPORTER_2"/>
    <property type="match status" value="1"/>
</dbReference>
<feature type="domain" description="ABC transporter" evidence="5">
    <location>
        <begin position="4"/>
        <end position="228"/>
    </location>
</feature>
<dbReference type="PANTHER" id="PTHR24220">
    <property type="entry name" value="IMPORT ATP-BINDING PROTEIN"/>
    <property type="match status" value="1"/>
</dbReference>
<dbReference type="InterPro" id="IPR017871">
    <property type="entry name" value="ABC_transporter-like_CS"/>
</dbReference>
<reference evidence="6 7" key="1">
    <citation type="journal article" date="2020" name="Syst. Appl. Microbiol.">
        <title>Alienimonas chondri sp. nov., a novel planctomycete isolated from the biofilm of the red alga Chondrus crispus.</title>
        <authorList>
            <person name="Vitorino I."/>
            <person name="Albuquerque L."/>
            <person name="Wiegand S."/>
            <person name="Kallscheuer N."/>
            <person name="da Costa M.S."/>
            <person name="Lobo-da-Cunha A."/>
            <person name="Jogler C."/>
            <person name="Lage O.M."/>
        </authorList>
    </citation>
    <scope>NUCLEOTIDE SEQUENCE [LARGE SCALE GENOMIC DNA]</scope>
    <source>
        <strain evidence="6 7">LzC2</strain>
    </source>
</reference>
<keyword evidence="2" id="KW-0813">Transport</keyword>
<proteinExistence type="inferred from homology"/>
<dbReference type="InterPro" id="IPR003439">
    <property type="entry name" value="ABC_transporter-like_ATP-bd"/>
</dbReference>
<dbReference type="RefSeq" id="WP_171187475.1">
    <property type="nucleotide sequence ID" value="NZ_WTPX01000078.1"/>
</dbReference>
<name>A0ABX1VG56_9PLAN</name>
<dbReference type="InterPro" id="IPR017911">
    <property type="entry name" value="MacB-like_ATP-bd"/>
</dbReference>
<sequence length="228" mass="24228">MPAVQLTDVSKTYTAGAETVEVLSGVTLAAEPGDAVVLTGPSGVGKSTLLYIVGLLEPPSAGRVELFGETPWEYDERRQAAFRAKNVGFVFQDHHLLPQLTVTENLLVPVLAGRTVTKADEARAAELLDRVGLSHRSSHRPGRLSGGERQRAALCRALINEPGLLLADEPTGNLDPATAQTVGTLLLDLAKDADTTLLCVTHSLDLADRFPRRLTFAGGTVTEAKKGL</sequence>
<protein>
    <submittedName>
        <fullName evidence="6">Lipoprotein-releasing system ATP-binding protein LolD</fullName>
        <ecNumber evidence="6">3.6.3.-</ecNumber>
    </submittedName>
</protein>
<evidence type="ECO:0000313" key="6">
    <source>
        <dbReference type="EMBL" id="NNJ26436.1"/>
    </source>
</evidence>
<dbReference type="InterPro" id="IPR015854">
    <property type="entry name" value="ABC_transpr_LolD-like"/>
</dbReference>
<dbReference type="Proteomes" id="UP000609651">
    <property type="component" value="Unassembled WGS sequence"/>
</dbReference>
<dbReference type="EMBL" id="WTPX01000078">
    <property type="protein sequence ID" value="NNJ26436.1"/>
    <property type="molecule type" value="Genomic_DNA"/>
</dbReference>
<keyword evidence="6" id="KW-0378">Hydrolase</keyword>
<dbReference type="CDD" id="cd03255">
    <property type="entry name" value="ABC_MJ0796_LolCDE_FtsE"/>
    <property type="match status" value="1"/>
</dbReference>
<dbReference type="InterPro" id="IPR003593">
    <property type="entry name" value="AAA+_ATPase"/>
</dbReference>
<dbReference type="PROSITE" id="PS00211">
    <property type="entry name" value="ABC_TRANSPORTER_1"/>
    <property type="match status" value="1"/>
</dbReference>
<dbReference type="SMART" id="SM00382">
    <property type="entry name" value="AAA"/>
    <property type="match status" value="1"/>
</dbReference>
<keyword evidence="4 6" id="KW-0067">ATP-binding</keyword>
<evidence type="ECO:0000256" key="2">
    <source>
        <dbReference type="ARBA" id="ARBA00022448"/>
    </source>
</evidence>
<dbReference type="EC" id="3.6.3.-" evidence="6"/>
<evidence type="ECO:0000256" key="1">
    <source>
        <dbReference type="ARBA" id="ARBA00005417"/>
    </source>
</evidence>
<dbReference type="InterPro" id="IPR027417">
    <property type="entry name" value="P-loop_NTPase"/>
</dbReference>
<keyword evidence="7" id="KW-1185">Reference proteome</keyword>
<evidence type="ECO:0000259" key="5">
    <source>
        <dbReference type="PROSITE" id="PS50893"/>
    </source>
</evidence>
<comment type="caution">
    <text evidence="6">The sequence shown here is derived from an EMBL/GenBank/DDBJ whole genome shotgun (WGS) entry which is preliminary data.</text>
</comment>
<organism evidence="6 7">
    <name type="scientific">Alienimonas chondri</name>
    <dbReference type="NCBI Taxonomy" id="2681879"/>
    <lineage>
        <taxon>Bacteria</taxon>
        <taxon>Pseudomonadati</taxon>
        <taxon>Planctomycetota</taxon>
        <taxon>Planctomycetia</taxon>
        <taxon>Planctomycetales</taxon>
        <taxon>Planctomycetaceae</taxon>
        <taxon>Alienimonas</taxon>
    </lineage>
</organism>
<keyword evidence="6" id="KW-0449">Lipoprotein</keyword>
<gene>
    <name evidence="6" type="primary">lolD_3</name>
    <name evidence="6" type="ORF">LzC2_25210</name>
</gene>